<keyword evidence="8 18" id="KW-0863">Zinc-finger</keyword>
<dbReference type="GO" id="GO:0016558">
    <property type="term" value="P:protein import into peroxisome matrix"/>
    <property type="evidence" value="ECO:0007669"/>
    <property type="project" value="InterPro"/>
</dbReference>
<keyword evidence="6" id="KW-0812">Transmembrane</keyword>
<comment type="catalytic activity">
    <reaction evidence="16">
        <text>[E2 ubiquitin-conjugating enzyme]-S-ubiquitinyl-L-cysteine + [acceptor protein]-L-cysteine = [E2 ubiquitin-conjugating enzyme]-L-cysteine + [acceptor protein]-S-ubiquitinyl-L-cysteine.</text>
        <dbReference type="EC" id="2.3.2.36"/>
    </reaction>
</comment>
<evidence type="ECO:0000256" key="4">
    <source>
        <dbReference type="ARBA" id="ARBA00022448"/>
    </source>
</evidence>
<evidence type="ECO:0000313" key="21">
    <source>
        <dbReference type="Proteomes" id="UP000063063"/>
    </source>
</evidence>
<keyword evidence="7" id="KW-0479">Metal-binding</keyword>
<comment type="subcellular location">
    <subcellularLocation>
        <location evidence="1">Peroxisome membrane</location>
        <topology evidence="1">Multi-pass membrane protein</topology>
    </subcellularLocation>
</comment>
<dbReference type="InterPro" id="IPR006845">
    <property type="entry name" value="Pex_N"/>
</dbReference>
<evidence type="ECO:0000256" key="14">
    <source>
        <dbReference type="ARBA" id="ARBA00023140"/>
    </source>
</evidence>
<evidence type="ECO:0000256" key="17">
    <source>
        <dbReference type="ARBA" id="ARBA00034523"/>
    </source>
</evidence>
<evidence type="ECO:0000256" key="2">
    <source>
        <dbReference type="ARBA" id="ARBA00004906"/>
    </source>
</evidence>
<dbReference type="Pfam" id="PF04757">
    <property type="entry name" value="Pex2_Pex12"/>
    <property type="match status" value="1"/>
</dbReference>
<dbReference type="OrthoDB" id="1701437at2759"/>
<dbReference type="InterPro" id="IPR025654">
    <property type="entry name" value="PEX2/10"/>
</dbReference>
<evidence type="ECO:0000256" key="12">
    <source>
        <dbReference type="ARBA" id="ARBA00022989"/>
    </source>
</evidence>
<keyword evidence="14" id="KW-0576">Peroxisome</keyword>
<evidence type="ECO:0000256" key="18">
    <source>
        <dbReference type="PROSITE-ProRule" id="PRU00175"/>
    </source>
</evidence>
<evidence type="ECO:0000256" key="1">
    <source>
        <dbReference type="ARBA" id="ARBA00004585"/>
    </source>
</evidence>
<evidence type="ECO:0000256" key="16">
    <source>
        <dbReference type="ARBA" id="ARBA00034438"/>
    </source>
</evidence>
<dbReference type="GO" id="GO:0061630">
    <property type="term" value="F:ubiquitin protein ligase activity"/>
    <property type="evidence" value="ECO:0007669"/>
    <property type="project" value="UniProtKB-EC"/>
</dbReference>
<dbReference type="Proteomes" id="UP000063063">
    <property type="component" value="Chromosome 25"/>
</dbReference>
<keyword evidence="13" id="KW-0472">Membrane</keyword>
<dbReference type="EMBL" id="CP009394">
    <property type="protein sequence ID" value="AIN99095.1"/>
    <property type="molecule type" value="Genomic_DNA"/>
</dbReference>
<dbReference type="KEGG" id="lpan:LPMP_252320"/>
<organism evidence="20 21">
    <name type="scientific">Leishmania panamensis</name>
    <dbReference type="NCBI Taxonomy" id="5679"/>
    <lineage>
        <taxon>Eukaryota</taxon>
        <taxon>Discoba</taxon>
        <taxon>Euglenozoa</taxon>
        <taxon>Kinetoplastea</taxon>
        <taxon>Metakinetoplastina</taxon>
        <taxon>Trypanosomatida</taxon>
        <taxon>Trypanosomatidae</taxon>
        <taxon>Leishmaniinae</taxon>
        <taxon>Leishmania</taxon>
        <taxon>Leishmania guyanensis species complex</taxon>
    </lineage>
</organism>
<dbReference type="eggNOG" id="KOG2879">
    <property type="taxonomic scope" value="Eukaryota"/>
</dbReference>
<dbReference type="GO" id="GO:0005778">
    <property type="term" value="C:peroxisomal membrane"/>
    <property type="evidence" value="ECO:0007669"/>
    <property type="project" value="UniProtKB-SubCell"/>
</dbReference>
<evidence type="ECO:0000256" key="9">
    <source>
        <dbReference type="ARBA" id="ARBA00022786"/>
    </source>
</evidence>
<keyword evidence="9" id="KW-0833">Ubl conjugation pathway</keyword>
<dbReference type="InterPro" id="IPR017907">
    <property type="entry name" value="Znf_RING_CS"/>
</dbReference>
<keyword evidence="10" id="KW-0862">Zinc</keyword>
<keyword evidence="11" id="KW-0653">Protein transport</keyword>
<sequence>MAWLGDAVDAQYTIDTVSKQQALLPSSNAFSIFPKDHVLRIFQLDALVLQQELVEILRTALFQVFDIPPLQHFRFAYQEELVLILDALLYRLSMWRTGQSIGDRLQNLVLRDEERARLLTLQNTKSILPSLAPSRRLLLVHAIMTLVMPYVTRKVQRKVLEARWEHEPATTARYRIAKAFRYAVIMWSLLSLANTFNFLMTGQYRTLVERILSLRLVYGSQRMARFTNLLYMNQHVQWQTWMSLFSALSLGRYFRRLLKSLSFAASSSASLSMNENLCSACHELPTVCQRSNCGHRYCYYCIKSRLLDSHSTGSFRCTKCGQAVHSCAPA</sequence>
<keyword evidence="21" id="KW-1185">Reference proteome</keyword>
<comment type="pathway">
    <text evidence="2">Protein modification; protein ubiquitination.</text>
</comment>
<dbReference type="PROSITE" id="PS50089">
    <property type="entry name" value="ZF_RING_2"/>
    <property type="match status" value="1"/>
</dbReference>
<evidence type="ECO:0000256" key="15">
    <source>
        <dbReference type="ARBA" id="ARBA00032511"/>
    </source>
</evidence>
<reference evidence="20 21" key="1">
    <citation type="journal article" date="2015" name="Sci. Rep.">
        <title>The genome of Leishmania panamensis: insights into genomics of the L. (Viannia) subgenus.</title>
        <authorList>
            <person name="Llanes A."/>
            <person name="Restrepo C.M."/>
            <person name="Vecchio G.D."/>
            <person name="Anguizola F.J."/>
            <person name="Lleonart R."/>
        </authorList>
    </citation>
    <scope>NUCLEOTIDE SEQUENCE [LARGE SCALE GENOMIC DNA]</scope>
    <source>
        <strain evidence="20 21">MHOM/PA/94/PSC-1</strain>
    </source>
</reference>
<dbReference type="PANTHER" id="PTHR48178">
    <property type="entry name" value="PEROXISOME BIOGENESIS FACTOR 2"/>
    <property type="match status" value="1"/>
</dbReference>
<keyword evidence="12" id="KW-1133">Transmembrane helix</keyword>
<dbReference type="InterPro" id="IPR001841">
    <property type="entry name" value="Znf_RING"/>
</dbReference>
<protein>
    <recommendedName>
        <fullName evidence="17">RING-type E3 ubiquitin transferase (cysteine targeting)</fullName>
        <ecNumber evidence="17">2.3.2.36</ecNumber>
    </recommendedName>
    <alternativeName>
        <fullName evidence="15">Peroxin-2</fullName>
    </alternativeName>
</protein>
<evidence type="ECO:0000313" key="20">
    <source>
        <dbReference type="EMBL" id="AIN99095.1"/>
    </source>
</evidence>
<keyword evidence="4" id="KW-0813">Transport</keyword>
<dbReference type="SUPFAM" id="SSF57850">
    <property type="entry name" value="RING/U-box"/>
    <property type="match status" value="1"/>
</dbReference>
<dbReference type="GeneID" id="22575880"/>
<comment type="similarity">
    <text evidence="3">Belongs to the pex2/pex10/pex12 family.</text>
</comment>
<dbReference type="VEuPathDB" id="TriTrypDB:LPMP_252320"/>
<evidence type="ECO:0000256" key="6">
    <source>
        <dbReference type="ARBA" id="ARBA00022692"/>
    </source>
</evidence>
<evidence type="ECO:0000256" key="5">
    <source>
        <dbReference type="ARBA" id="ARBA00022679"/>
    </source>
</evidence>
<evidence type="ECO:0000259" key="19">
    <source>
        <dbReference type="PROSITE" id="PS50089"/>
    </source>
</evidence>
<dbReference type="PROSITE" id="PS00518">
    <property type="entry name" value="ZF_RING_1"/>
    <property type="match status" value="1"/>
</dbReference>
<dbReference type="VEuPathDB" id="TriTrypDB:LPAL13_250025300"/>
<evidence type="ECO:0000256" key="10">
    <source>
        <dbReference type="ARBA" id="ARBA00022833"/>
    </source>
</evidence>
<dbReference type="RefSeq" id="XP_010699802.1">
    <property type="nucleotide sequence ID" value="XM_010701500.1"/>
</dbReference>
<dbReference type="GO" id="GO:0008270">
    <property type="term" value="F:zinc ion binding"/>
    <property type="evidence" value="ECO:0007669"/>
    <property type="project" value="UniProtKB-KW"/>
</dbReference>
<evidence type="ECO:0000256" key="3">
    <source>
        <dbReference type="ARBA" id="ARBA00008704"/>
    </source>
</evidence>
<evidence type="ECO:0000256" key="13">
    <source>
        <dbReference type="ARBA" id="ARBA00023136"/>
    </source>
</evidence>
<evidence type="ECO:0000256" key="7">
    <source>
        <dbReference type="ARBA" id="ARBA00022723"/>
    </source>
</evidence>
<evidence type="ECO:0000256" key="11">
    <source>
        <dbReference type="ARBA" id="ARBA00022927"/>
    </source>
</evidence>
<feature type="domain" description="RING-type" evidence="19">
    <location>
        <begin position="278"/>
        <end position="320"/>
    </location>
</feature>
<proteinExistence type="inferred from homology"/>
<name>A0A088RT64_LEIPA</name>
<keyword evidence="5" id="KW-0808">Transferase</keyword>
<dbReference type="PANTHER" id="PTHR48178:SF1">
    <property type="entry name" value="PEROXISOME BIOGENESIS FACTOR 2"/>
    <property type="match status" value="1"/>
</dbReference>
<evidence type="ECO:0000256" key="8">
    <source>
        <dbReference type="ARBA" id="ARBA00022771"/>
    </source>
</evidence>
<gene>
    <name evidence="20" type="primary">PEX2</name>
    <name evidence="20" type="ORF">LPMP_252320</name>
</gene>
<accession>A0A088RT64</accession>
<dbReference type="EC" id="2.3.2.36" evidence="17"/>
<dbReference type="AlphaFoldDB" id="A0A088RT64"/>